<reference evidence="1" key="1">
    <citation type="submission" date="2020-02" db="EMBL/GenBank/DDBJ databases">
        <authorList>
            <person name="Palmer J.M."/>
        </authorList>
    </citation>
    <scope>NUCLEOTIDE SEQUENCE</scope>
    <source>
        <strain evidence="1">EPUS1.4</strain>
        <tissue evidence="1">Thallus</tissue>
    </source>
</reference>
<sequence>MALVLVIGMSKEGRKVSEEVVAEHRIFGGGGSDKDHYRGMREAVKATPNEKTRFARGDRVEH</sequence>
<dbReference type="AlphaFoldDB" id="A0A8H7E2Y9"/>
<name>A0A8H7E2Y9_9EURO</name>
<proteinExistence type="predicted"/>
<keyword evidence="2" id="KW-1185">Reference proteome</keyword>
<evidence type="ECO:0000313" key="2">
    <source>
        <dbReference type="Proteomes" id="UP000606974"/>
    </source>
</evidence>
<organism evidence="1 2">
    <name type="scientific">Endocarpon pusillum</name>
    <dbReference type="NCBI Taxonomy" id="364733"/>
    <lineage>
        <taxon>Eukaryota</taxon>
        <taxon>Fungi</taxon>
        <taxon>Dikarya</taxon>
        <taxon>Ascomycota</taxon>
        <taxon>Pezizomycotina</taxon>
        <taxon>Eurotiomycetes</taxon>
        <taxon>Chaetothyriomycetidae</taxon>
        <taxon>Verrucariales</taxon>
        <taxon>Verrucariaceae</taxon>
        <taxon>Endocarpon</taxon>
    </lineage>
</organism>
<comment type="caution">
    <text evidence="1">The sequence shown here is derived from an EMBL/GenBank/DDBJ whole genome shotgun (WGS) entry which is preliminary data.</text>
</comment>
<gene>
    <name evidence="1" type="ORF">GJ744_002053</name>
</gene>
<protein>
    <submittedName>
        <fullName evidence="1">Uncharacterized protein</fullName>
    </submittedName>
</protein>
<dbReference type="EMBL" id="JAACFV010000132">
    <property type="protein sequence ID" value="KAF7504626.1"/>
    <property type="molecule type" value="Genomic_DNA"/>
</dbReference>
<dbReference type="Proteomes" id="UP000606974">
    <property type="component" value="Unassembled WGS sequence"/>
</dbReference>
<accession>A0A8H7E2Y9</accession>
<evidence type="ECO:0000313" key="1">
    <source>
        <dbReference type="EMBL" id="KAF7504626.1"/>
    </source>
</evidence>